<dbReference type="InterPro" id="IPR002549">
    <property type="entry name" value="AI-2E-like"/>
</dbReference>
<dbReference type="PANTHER" id="PTHR21716:SF68">
    <property type="entry name" value="TRANSPORT PROTEIN YTVI-RELATED"/>
    <property type="match status" value="1"/>
</dbReference>
<name>A0A9D1S9U0_9FIRM</name>
<comment type="similarity">
    <text evidence="2">Belongs to the autoinducer-2 exporter (AI-2E) (TC 2.A.86) family.</text>
</comment>
<keyword evidence="4 6" id="KW-1133">Transmembrane helix</keyword>
<dbReference type="Pfam" id="PF01594">
    <property type="entry name" value="AI-2E_transport"/>
    <property type="match status" value="1"/>
</dbReference>
<evidence type="ECO:0000256" key="4">
    <source>
        <dbReference type="ARBA" id="ARBA00022989"/>
    </source>
</evidence>
<gene>
    <name evidence="7" type="primary">ytvI</name>
    <name evidence="7" type="ORF">IAB70_06545</name>
</gene>
<keyword evidence="5 6" id="KW-0472">Membrane</keyword>
<sequence length="364" mass="41546">MIIDMNYWSKVIKRIFLLLVSVIGIYLFFKLSIFYLPFLIAFVLSLLIEPAIKFLMRKLKLKRKTSSIFIFLIVLLIIGGGLVWGITTIISEASSLLQGFNNYFDKLYIQIQEVMNYFSSSKFQFSEQVNHFIQESTTEFIGNFSNWIKNGLTNLLNFFTQIPTISIYVVITLLSLYFICTDKIYIMDQVEHHLPPIWAKKIWIHLKEISKMLGCYLKAEATLVLVSFIISIIGLYIFQMIGLNIHYPLLIALGIGFVDALPILGSGSVMIPWAILVALDGDIKLGIAIMILWGIMSIVRQFIEPRIVSHQLGIHPIFTLLAMYTGFRFMGIIGILLGPIILIILKNIFATLIDQGIIKSIFDR</sequence>
<dbReference type="GO" id="GO:0055085">
    <property type="term" value="P:transmembrane transport"/>
    <property type="evidence" value="ECO:0007669"/>
    <property type="project" value="TreeGrafter"/>
</dbReference>
<feature type="transmembrane region" description="Helical" evidence="6">
    <location>
        <begin position="323"/>
        <end position="345"/>
    </location>
</feature>
<reference evidence="7" key="2">
    <citation type="journal article" date="2021" name="PeerJ">
        <title>Extensive microbial diversity within the chicken gut microbiome revealed by metagenomics and culture.</title>
        <authorList>
            <person name="Gilroy R."/>
            <person name="Ravi A."/>
            <person name="Getino M."/>
            <person name="Pursley I."/>
            <person name="Horton D.L."/>
            <person name="Alikhan N.F."/>
            <person name="Baker D."/>
            <person name="Gharbi K."/>
            <person name="Hall N."/>
            <person name="Watson M."/>
            <person name="Adriaenssens E.M."/>
            <person name="Foster-Nyarko E."/>
            <person name="Jarju S."/>
            <person name="Secka A."/>
            <person name="Antonio M."/>
            <person name="Oren A."/>
            <person name="Chaudhuri R.R."/>
            <person name="La Ragione R."/>
            <person name="Hildebrand F."/>
            <person name="Pallen M.J."/>
        </authorList>
    </citation>
    <scope>NUCLEOTIDE SEQUENCE</scope>
    <source>
        <strain evidence="7">CHK195-15760</strain>
    </source>
</reference>
<evidence type="ECO:0000313" key="8">
    <source>
        <dbReference type="Proteomes" id="UP000824093"/>
    </source>
</evidence>
<feature type="transmembrane region" description="Helical" evidence="6">
    <location>
        <begin position="158"/>
        <end position="179"/>
    </location>
</feature>
<accession>A0A9D1S9U0</accession>
<dbReference type="Proteomes" id="UP000824093">
    <property type="component" value="Unassembled WGS sequence"/>
</dbReference>
<evidence type="ECO:0000256" key="6">
    <source>
        <dbReference type="SAM" id="Phobius"/>
    </source>
</evidence>
<evidence type="ECO:0000256" key="3">
    <source>
        <dbReference type="ARBA" id="ARBA00022692"/>
    </source>
</evidence>
<dbReference type="PANTHER" id="PTHR21716">
    <property type="entry name" value="TRANSMEMBRANE PROTEIN"/>
    <property type="match status" value="1"/>
</dbReference>
<feature type="transmembrane region" description="Helical" evidence="6">
    <location>
        <begin position="285"/>
        <end position="303"/>
    </location>
</feature>
<dbReference type="InterPro" id="IPR014227">
    <property type="entry name" value="YtvI-like"/>
</dbReference>
<proteinExistence type="inferred from homology"/>
<evidence type="ECO:0000256" key="2">
    <source>
        <dbReference type="ARBA" id="ARBA00009773"/>
    </source>
</evidence>
<evidence type="ECO:0000256" key="5">
    <source>
        <dbReference type="ARBA" id="ARBA00023136"/>
    </source>
</evidence>
<dbReference type="NCBIfam" id="TIGR02872">
    <property type="entry name" value="spore_ytvI"/>
    <property type="match status" value="1"/>
</dbReference>
<comment type="caution">
    <text evidence="7">The sequence shown here is derived from an EMBL/GenBank/DDBJ whole genome shotgun (WGS) entry which is preliminary data.</text>
</comment>
<protein>
    <submittedName>
        <fullName evidence="7">Sporulation integral membrane protein YtvI</fullName>
    </submittedName>
</protein>
<feature type="transmembrane region" description="Helical" evidence="6">
    <location>
        <begin position="221"/>
        <end position="241"/>
    </location>
</feature>
<dbReference type="GO" id="GO:0016020">
    <property type="term" value="C:membrane"/>
    <property type="evidence" value="ECO:0007669"/>
    <property type="project" value="UniProtKB-SubCell"/>
</dbReference>
<feature type="transmembrane region" description="Helical" evidence="6">
    <location>
        <begin position="247"/>
        <end position="278"/>
    </location>
</feature>
<feature type="transmembrane region" description="Helical" evidence="6">
    <location>
        <begin position="35"/>
        <end position="56"/>
    </location>
</feature>
<evidence type="ECO:0000256" key="1">
    <source>
        <dbReference type="ARBA" id="ARBA00004141"/>
    </source>
</evidence>
<reference evidence="7" key="1">
    <citation type="submission" date="2020-10" db="EMBL/GenBank/DDBJ databases">
        <authorList>
            <person name="Gilroy R."/>
        </authorList>
    </citation>
    <scope>NUCLEOTIDE SEQUENCE</scope>
    <source>
        <strain evidence="7">CHK195-15760</strain>
    </source>
</reference>
<feature type="transmembrane region" description="Helical" evidence="6">
    <location>
        <begin position="12"/>
        <end position="29"/>
    </location>
</feature>
<feature type="transmembrane region" description="Helical" evidence="6">
    <location>
        <begin position="68"/>
        <end position="90"/>
    </location>
</feature>
<dbReference type="AlphaFoldDB" id="A0A9D1S9U0"/>
<keyword evidence="3 6" id="KW-0812">Transmembrane</keyword>
<dbReference type="EMBL" id="DVNH01000049">
    <property type="protein sequence ID" value="HIU52251.1"/>
    <property type="molecule type" value="Genomic_DNA"/>
</dbReference>
<comment type="subcellular location">
    <subcellularLocation>
        <location evidence="1">Membrane</location>
        <topology evidence="1">Multi-pass membrane protein</topology>
    </subcellularLocation>
</comment>
<evidence type="ECO:0000313" key="7">
    <source>
        <dbReference type="EMBL" id="HIU52251.1"/>
    </source>
</evidence>
<organism evidence="7 8">
    <name type="scientific">Candidatus Merdicola faecigallinarum</name>
    <dbReference type="NCBI Taxonomy" id="2840862"/>
    <lineage>
        <taxon>Bacteria</taxon>
        <taxon>Bacillati</taxon>
        <taxon>Bacillota</taxon>
        <taxon>Clostridia</taxon>
        <taxon>Candidatus Merdicola</taxon>
    </lineage>
</organism>